<dbReference type="InterPro" id="IPR050313">
    <property type="entry name" value="Carb_Metab_HTH_regulators"/>
</dbReference>
<dbReference type="PANTHER" id="PTHR30363:SF44">
    <property type="entry name" value="AGA OPERON TRANSCRIPTIONAL REPRESSOR-RELATED"/>
    <property type="match status" value="1"/>
</dbReference>
<keyword evidence="5" id="KW-1185">Reference proteome</keyword>
<evidence type="ECO:0000313" key="4">
    <source>
        <dbReference type="EMBL" id="TKB03107.1"/>
    </source>
</evidence>
<keyword evidence="2" id="KW-0804">Transcription</keyword>
<accession>A0A4U0ZER0</accession>
<dbReference type="SUPFAM" id="SSF46785">
    <property type="entry name" value="Winged helix' DNA-binding domain"/>
    <property type="match status" value="1"/>
</dbReference>
<comment type="caution">
    <text evidence="4">The sequence shown here is derived from an EMBL/GenBank/DDBJ whole genome shotgun (WGS) entry which is preliminary data.</text>
</comment>
<dbReference type="PANTHER" id="PTHR30363">
    <property type="entry name" value="HTH-TYPE TRANSCRIPTIONAL REGULATOR SRLR-RELATED"/>
    <property type="match status" value="1"/>
</dbReference>
<sequence length="279" mass="30357">MLREISLVRSTGNSSLKRRLQILDVIRQQTEVKVEALSQQFSVSTVTIRGDLNYLEEQGFIVRSFGSAKYNPNSSSSQSYPVEATSSSTVSKADETFIAQLAANSAESGDTLFLGASELTHKMVPFLALHESLSLIVNTYEIVPTVQQFINCDLQILGGAVIDDCTALVGPIAEQAVRLQLVNKCFIEFMGVNEEGYLTVKNAAMARLYRDVVSHAEKNIGLISRVGFSACEGYPVCRLSELSTLIVNCDLGDEELALLQQADMSNTSTQGSYNIYSGG</sequence>
<dbReference type="PROSITE" id="PS51000">
    <property type="entry name" value="HTH_DEOR_2"/>
    <property type="match status" value="1"/>
</dbReference>
<dbReference type="SMART" id="SM01134">
    <property type="entry name" value="DeoRC"/>
    <property type="match status" value="1"/>
</dbReference>
<dbReference type="InterPro" id="IPR036390">
    <property type="entry name" value="WH_DNA-bd_sf"/>
</dbReference>
<keyword evidence="1" id="KW-0805">Transcription regulation</keyword>
<dbReference type="Pfam" id="PF00455">
    <property type="entry name" value="DeoRC"/>
    <property type="match status" value="1"/>
</dbReference>
<dbReference type="Gene3D" id="1.10.10.10">
    <property type="entry name" value="Winged helix-like DNA-binding domain superfamily/Winged helix DNA-binding domain"/>
    <property type="match status" value="1"/>
</dbReference>
<organism evidence="4 5">
    <name type="scientific">Alteromonas portus</name>
    <dbReference type="NCBI Taxonomy" id="2565549"/>
    <lineage>
        <taxon>Bacteria</taxon>
        <taxon>Pseudomonadati</taxon>
        <taxon>Pseudomonadota</taxon>
        <taxon>Gammaproteobacteria</taxon>
        <taxon>Alteromonadales</taxon>
        <taxon>Alteromonadaceae</taxon>
        <taxon>Alteromonas/Salinimonas group</taxon>
        <taxon>Alteromonas</taxon>
    </lineage>
</organism>
<dbReference type="EMBL" id="SWCO01000005">
    <property type="protein sequence ID" value="TKB03107.1"/>
    <property type="molecule type" value="Genomic_DNA"/>
</dbReference>
<dbReference type="InterPro" id="IPR037171">
    <property type="entry name" value="NagB/RpiA_transferase-like"/>
</dbReference>
<protein>
    <submittedName>
        <fullName evidence="4">DeoR/GlpR transcriptional regulator</fullName>
    </submittedName>
</protein>
<proteinExistence type="predicted"/>
<dbReference type="GO" id="GO:0003700">
    <property type="term" value="F:DNA-binding transcription factor activity"/>
    <property type="evidence" value="ECO:0007669"/>
    <property type="project" value="InterPro"/>
</dbReference>
<reference evidence="4 5" key="1">
    <citation type="submission" date="2019-04" db="EMBL/GenBank/DDBJ databases">
        <title>Alteromonas portus sp. nov., an alginate lyase-excreting marine bacterium.</title>
        <authorList>
            <person name="Huang H."/>
            <person name="Mo K."/>
            <person name="Bao S."/>
        </authorList>
    </citation>
    <scope>NUCLEOTIDE SEQUENCE [LARGE SCALE GENOMIC DNA]</scope>
    <source>
        <strain evidence="4 5">HB161718</strain>
    </source>
</reference>
<evidence type="ECO:0000313" key="5">
    <source>
        <dbReference type="Proteomes" id="UP000305471"/>
    </source>
</evidence>
<dbReference type="SMART" id="SM00420">
    <property type="entry name" value="HTH_DEOR"/>
    <property type="match status" value="1"/>
</dbReference>
<dbReference type="InterPro" id="IPR036388">
    <property type="entry name" value="WH-like_DNA-bd_sf"/>
</dbReference>
<evidence type="ECO:0000256" key="1">
    <source>
        <dbReference type="ARBA" id="ARBA00023015"/>
    </source>
</evidence>
<dbReference type="Proteomes" id="UP000305471">
    <property type="component" value="Unassembled WGS sequence"/>
</dbReference>
<dbReference type="SUPFAM" id="SSF100950">
    <property type="entry name" value="NagB/RpiA/CoA transferase-like"/>
    <property type="match status" value="1"/>
</dbReference>
<dbReference type="AlphaFoldDB" id="A0A4U0ZER0"/>
<dbReference type="InterPro" id="IPR014036">
    <property type="entry name" value="DeoR-like_C"/>
</dbReference>
<evidence type="ECO:0000259" key="3">
    <source>
        <dbReference type="PROSITE" id="PS51000"/>
    </source>
</evidence>
<feature type="domain" description="HTH deoR-type" evidence="3">
    <location>
        <begin position="15"/>
        <end position="70"/>
    </location>
</feature>
<dbReference type="InterPro" id="IPR001034">
    <property type="entry name" value="DeoR_HTH"/>
</dbReference>
<gene>
    <name evidence="4" type="ORF">E5672_08625</name>
</gene>
<evidence type="ECO:0000256" key="2">
    <source>
        <dbReference type="ARBA" id="ARBA00023163"/>
    </source>
</evidence>
<name>A0A4U0ZER0_9ALTE</name>
<dbReference type="Pfam" id="PF08220">
    <property type="entry name" value="HTH_DeoR"/>
    <property type="match status" value="1"/>
</dbReference>